<reference evidence="1 2" key="1">
    <citation type="journal article" date="2021" name="Appl. Environ. Microbiol.">
        <title>Genetic linkage and physical mapping for an oyster mushroom Pleurotus cornucopiae and QTL analysis for the trait cap color.</title>
        <authorList>
            <person name="Zhang Y."/>
            <person name="Gao W."/>
            <person name="Sonnenberg A."/>
            <person name="Chen Q."/>
            <person name="Zhang J."/>
            <person name="Huang C."/>
        </authorList>
    </citation>
    <scope>NUCLEOTIDE SEQUENCE [LARGE SCALE GENOMIC DNA]</scope>
    <source>
        <strain evidence="1">CCMSSC00406</strain>
    </source>
</reference>
<evidence type="ECO:0000313" key="1">
    <source>
        <dbReference type="EMBL" id="KAG9219136.1"/>
    </source>
</evidence>
<evidence type="ECO:0000313" key="2">
    <source>
        <dbReference type="Proteomes" id="UP000824881"/>
    </source>
</evidence>
<dbReference type="Proteomes" id="UP000824881">
    <property type="component" value="Unassembled WGS sequence"/>
</dbReference>
<comment type="caution">
    <text evidence="1">The sequence shown here is derived from an EMBL/GenBank/DDBJ whole genome shotgun (WGS) entry which is preliminary data.</text>
</comment>
<dbReference type="EMBL" id="WQMT02000009">
    <property type="protein sequence ID" value="KAG9219136.1"/>
    <property type="molecule type" value="Genomic_DNA"/>
</dbReference>
<protein>
    <submittedName>
        <fullName evidence="1">Uncharacterized protein</fullName>
    </submittedName>
</protein>
<organism evidence="1 2">
    <name type="scientific">Pleurotus cornucopiae</name>
    <name type="common">Cornucopia mushroom</name>
    <dbReference type="NCBI Taxonomy" id="5321"/>
    <lineage>
        <taxon>Eukaryota</taxon>
        <taxon>Fungi</taxon>
        <taxon>Dikarya</taxon>
        <taxon>Basidiomycota</taxon>
        <taxon>Agaricomycotina</taxon>
        <taxon>Agaricomycetes</taxon>
        <taxon>Agaricomycetidae</taxon>
        <taxon>Agaricales</taxon>
        <taxon>Pleurotineae</taxon>
        <taxon>Pleurotaceae</taxon>
        <taxon>Pleurotus</taxon>
    </lineage>
</organism>
<name>A0ACB7IMR2_PLECO</name>
<proteinExistence type="predicted"/>
<accession>A0ACB7IMR2</accession>
<keyword evidence="2" id="KW-1185">Reference proteome</keyword>
<gene>
    <name evidence="1" type="ORF">CCMSSC00406_0001546</name>
</gene>
<sequence>MLLSRSILVAVLAFTTALVQAQLTGPDPPYLPPPILDGTVQTTVTNKTNPQWSRLLGNLLWFYEAQRSGEISTGYPGSRVDWRNDSALDDGIDARLDLSGGYYDAGDYIKATFPLSFTLMSVCWGGLDYGRGYDMANQTAYLDGMLRWGLDWLIKAHPNDNTLFVQIADSKKDNNYWANDQDIPRPRPSFQINATHPGTDAAAGASAAFSACAALYANHSFQAPYSSPASLANATYASILLSHAHSLYSFAQNATGGKMTYQSSVPVVADAYKSSSYKDELVLAALWLSWAASANYTGSNITTPSTYNASALFTEASTMYRTFALTENLGGKEGDKVFNWDEKTPGLPVLFTQIGLTNRIPGSNDVGPWRSEAEKYFDRLVTGQGTSDFTPGGLMWWDGDSDSASLNPAMNAAMLLARYATIASTTEKTHSYLTTAQTQIDYVLGKNPMSVPYVVGSNPNSPLNPHSAPASGGTSVEKIDTDPPLGQSENILFGAVVGGPTHQDLFHDIRSDWPQTEVALDYNAPLLTLSAMSVSNALASVAGGENVDPYFTRLKGGEYERVKPKGKPCDAVFPCDSEKTGLGRSGTIAIAVVLSSVGFIILGLLAWYVRTVRNRTTATA</sequence>